<dbReference type="Pfam" id="PF08240">
    <property type="entry name" value="ADH_N"/>
    <property type="match status" value="1"/>
</dbReference>
<dbReference type="InterPro" id="IPR002328">
    <property type="entry name" value="ADH_Zn_CS"/>
</dbReference>
<dbReference type="EMBL" id="FLRH01000003">
    <property type="protein sequence ID" value="SBT65057.1"/>
    <property type="molecule type" value="Genomic_DNA"/>
</dbReference>
<dbReference type="SUPFAM" id="SSF51735">
    <property type="entry name" value="NAD(P)-binding Rossmann-fold domains"/>
    <property type="match status" value="1"/>
</dbReference>
<dbReference type="Proteomes" id="UP000199558">
    <property type="component" value="Unassembled WGS sequence"/>
</dbReference>
<dbReference type="PROSITE" id="PS00059">
    <property type="entry name" value="ADH_ZINC"/>
    <property type="match status" value="1"/>
</dbReference>
<dbReference type="InterPro" id="IPR013149">
    <property type="entry name" value="ADH-like_C"/>
</dbReference>
<feature type="domain" description="Alcohol dehydrogenase-like C-terminal" evidence="6">
    <location>
        <begin position="195"/>
        <end position="264"/>
    </location>
</feature>
<proteinExistence type="inferred from homology"/>
<keyword evidence="3 5" id="KW-0862">Zinc</keyword>
<evidence type="ECO:0000256" key="3">
    <source>
        <dbReference type="ARBA" id="ARBA00022833"/>
    </source>
</evidence>
<comment type="cofactor">
    <cofactor evidence="1 5">
        <name>Zn(2+)</name>
        <dbReference type="ChEBI" id="CHEBI:29105"/>
    </cofactor>
</comment>
<keyword evidence="9" id="KW-1185">Reference proteome</keyword>
<dbReference type="InterPro" id="IPR036291">
    <property type="entry name" value="NAD(P)-bd_dom_sf"/>
</dbReference>
<feature type="domain" description="Alcohol dehydrogenase-like N-terminal" evidence="7">
    <location>
        <begin position="25"/>
        <end position="149"/>
    </location>
</feature>
<dbReference type="InterPro" id="IPR011032">
    <property type="entry name" value="GroES-like_sf"/>
</dbReference>
<keyword evidence="4" id="KW-0560">Oxidoreductase</keyword>
<evidence type="ECO:0000256" key="5">
    <source>
        <dbReference type="RuleBase" id="RU361277"/>
    </source>
</evidence>
<evidence type="ECO:0000256" key="1">
    <source>
        <dbReference type="ARBA" id="ARBA00001947"/>
    </source>
</evidence>
<evidence type="ECO:0000313" key="8">
    <source>
        <dbReference type="EMBL" id="SBT65057.1"/>
    </source>
</evidence>
<protein>
    <submittedName>
        <fullName evidence="8">Threonine dehydrogenase</fullName>
    </submittedName>
</protein>
<evidence type="ECO:0000256" key="4">
    <source>
        <dbReference type="ARBA" id="ARBA00023002"/>
    </source>
</evidence>
<evidence type="ECO:0000256" key="2">
    <source>
        <dbReference type="ARBA" id="ARBA00022723"/>
    </source>
</evidence>
<dbReference type="RefSeq" id="WP_091572494.1">
    <property type="nucleotide sequence ID" value="NZ_FLRH01000003.1"/>
</dbReference>
<dbReference type="OrthoDB" id="3399630at2"/>
<evidence type="ECO:0000259" key="6">
    <source>
        <dbReference type="Pfam" id="PF00107"/>
    </source>
</evidence>
<dbReference type="PANTHER" id="PTHR42813">
    <property type="entry name" value="ZINC-TYPE ALCOHOL DEHYDROGENASE-LIKE"/>
    <property type="match status" value="1"/>
</dbReference>
<dbReference type="GO" id="GO:0008270">
    <property type="term" value="F:zinc ion binding"/>
    <property type="evidence" value="ECO:0007669"/>
    <property type="project" value="InterPro"/>
</dbReference>
<comment type="similarity">
    <text evidence="5">Belongs to the zinc-containing alcohol dehydrogenase family.</text>
</comment>
<organism evidence="8 9">
    <name type="scientific">Micromonospora sediminicola</name>
    <dbReference type="NCBI Taxonomy" id="946078"/>
    <lineage>
        <taxon>Bacteria</taxon>
        <taxon>Bacillati</taxon>
        <taxon>Actinomycetota</taxon>
        <taxon>Actinomycetes</taxon>
        <taxon>Micromonosporales</taxon>
        <taxon>Micromonosporaceae</taxon>
        <taxon>Micromonospora</taxon>
    </lineage>
</organism>
<keyword evidence="2 5" id="KW-0479">Metal-binding</keyword>
<evidence type="ECO:0000313" key="9">
    <source>
        <dbReference type="Proteomes" id="UP000199558"/>
    </source>
</evidence>
<dbReference type="Gene3D" id="3.40.50.720">
    <property type="entry name" value="NAD(P)-binding Rossmann-like Domain"/>
    <property type="match status" value="1"/>
</dbReference>
<dbReference type="PANTHER" id="PTHR42813:SF2">
    <property type="entry name" value="DEHYDROGENASE, ZINC-CONTAINING, PUTATIVE (AFU_ORTHOLOGUE AFUA_2G02810)-RELATED"/>
    <property type="match status" value="1"/>
</dbReference>
<reference evidence="9" key="1">
    <citation type="submission" date="2016-06" db="EMBL/GenBank/DDBJ databases">
        <authorList>
            <person name="Varghese N."/>
            <person name="Submissions Spin"/>
        </authorList>
    </citation>
    <scope>NUCLEOTIDE SEQUENCE [LARGE SCALE GENOMIC DNA]</scope>
    <source>
        <strain evidence="9">DSM 45794</strain>
    </source>
</reference>
<dbReference type="AlphaFoldDB" id="A0A1A9B847"/>
<dbReference type="STRING" id="946078.GA0070622_2047"/>
<accession>A0A1A9B847</accession>
<gene>
    <name evidence="8" type="ORF">GA0070622_2047</name>
</gene>
<evidence type="ECO:0000259" key="7">
    <source>
        <dbReference type="Pfam" id="PF08240"/>
    </source>
</evidence>
<dbReference type="Gene3D" id="3.90.180.10">
    <property type="entry name" value="Medium-chain alcohol dehydrogenases, catalytic domain"/>
    <property type="match status" value="1"/>
</dbReference>
<dbReference type="Pfam" id="PF00107">
    <property type="entry name" value="ADH_zinc_N"/>
    <property type="match status" value="1"/>
</dbReference>
<dbReference type="GO" id="GO:0016491">
    <property type="term" value="F:oxidoreductase activity"/>
    <property type="evidence" value="ECO:0007669"/>
    <property type="project" value="UniProtKB-KW"/>
</dbReference>
<dbReference type="SUPFAM" id="SSF50129">
    <property type="entry name" value="GroES-like"/>
    <property type="match status" value="1"/>
</dbReference>
<sequence>MRALCWEGADALSVRRVPDPELRNAHDMIVRVRRSVTCGGDLPLLAGRIPEAAAGEVLGHEFVGDVVEVGPDVRRHRVADRVVVGASVACGACWFCRQGLLACCDNGTSGGAAEPEWGPPTAGCYGRPARLGGFAGGHAEFVRVPYADVGAFAVPAGVDDDRAVFAADAAPAAWHGAELGGIGPGDVVAVWGAGAVGQLTAGAAVARGAARVVVVDEHDDRLRMVTRNPGVEALNHRYVDVLAELRERSGGRGPDVCVDAAGPPAGPTRWPTGEPDGGVALREAVHACRKGGTVVVLDGGAGFVDRFPVGAVAEKGLVVRGGRRAGPGAIPELLNRMARDELVTEHLATHRLPLERGADGYALFRDRADGCVRVVFTP</sequence>
<name>A0A1A9B847_9ACTN</name>
<dbReference type="InterPro" id="IPR013154">
    <property type="entry name" value="ADH-like_N"/>
</dbReference>